<dbReference type="InterPro" id="IPR050214">
    <property type="entry name" value="Cys_Synth/Cystath_Beta-Synth"/>
</dbReference>
<keyword evidence="2" id="KW-1185">Reference proteome</keyword>
<evidence type="ECO:0000313" key="2">
    <source>
        <dbReference type="Proteomes" id="UP000823674"/>
    </source>
</evidence>
<dbReference type="PANTHER" id="PTHR10314">
    <property type="entry name" value="CYSTATHIONINE BETA-SYNTHASE"/>
    <property type="match status" value="1"/>
</dbReference>
<accession>A0ABQ7LJ85</accession>
<dbReference type="EMBL" id="JADBGQ010000008">
    <property type="protein sequence ID" value="KAG5385603.1"/>
    <property type="molecule type" value="Genomic_DNA"/>
</dbReference>
<sequence length="139" mass="15217">MNTFFRAKQNSVTIGKQLHDHNSRDSRSASLSKATISDAEEAIETVKLLALKEGLLVGISSVAAAATALKVAKRQENGGKLIALLRQPERAKTAFQDIEQQETSNAKNKHGRALIPTHLVVEWAKNDSSMEEKQSIIQL</sequence>
<dbReference type="InterPro" id="IPR036052">
    <property type="entry name" value="TrpB-like_PALP_sf"/>
</dbReference>
<dbReference type="Proteomes" id="UP000823674">
    <property type="component" value="Chromosome A09"/>
</dbReference>
<evidence type="ECO:0000313" key="1">
    <source>
        <dbReference type="EMBL" id="KAG5385603.1"/>
    </source>
</evidence>
<reference evidence="1 2" key="1">
    <citation type="submission" date="2021-03" db="EMBL/GenBank/DDBJ databases">
        <authorList>
            <person name="King G.J."/>
            <person name="Bancroft I."/>
            <person name="Baten A."/>
            <person name="Bloomfield J."/>
            <person name="Borpatragohain P."/>
            <person name="He Z."/>
            <person name="Irish N."/>
            <person name="Irwin J."/>
            <person name="Liu K."/>
            <person name="Mauleon R.P."/>
            <person name="Moore J."/>
            <person name="Morris R."/>
            <person name="Ostergaard L."/>
            <person name="Wang B."/>
            <person name="Wells R."/>
        </authorList>
    </citation>
    <scope>NUCLEOTIDE SEQUENCE [LARGE SCALE GENOMIC DNA]</scope>
    <source>
        <strain evidence="1">R-o-18</strain>
        <tissue evidence="1">Leaf</tissue>
    </source>
</reference>
<proteinExistence type="predicted"/>
<comment type="caution">
    <text evidence="1">The sequence shown here is derived from an EMBL/GenBank/DDBJ whole genome shotgun (WGS) entry which is preliminary data.</text>
</comment>
<feature type="non-terminal residue" evidence="1">
    <location>
        <position position="139"/>
    </location>
</feature>
<evidence type="ECO:0008006" key="3">
    <source>
        <dbReference type="Google" id="ProtNLM"/>
    </source>
</evidence>
<dbReference type="SUPFAM" id="SSF53686">
    <property type="entry name" value="Tryptophan synthase beta subunit-like PLP-dependent enzymes"/>
    <property type="match status" value="1"/>
</dbReference>
<name>A0ABQ7LJ85_BRACM</name>
<protein>
    <recommendedName>
        <fullName evidence="3">Clp R domain-containing protein</fullName>
    </recommendedName>
</protein>
<dbReference type="Gene3D" id="3.40.50.1100">
    <property type="match status" value="1"/>
</dbReference>
<organism evidence="1 2">
    <name type="scientific">Brassica rapa subsp. trilocularis</name>
    <dbReference type="NCBI Taxonomy" id="1813537"/>
    <lineage>
        <taxon>Eukaryota</taxon>
        <taxon>Viridiplantae</taxon>
        <taxon>Streptophyta</taxon>
        <taxon>Embryophyta</taxon>
        <taxon>Tracheophyta</taxon>
        <taxon>Spermatophyta</taxon>
        <taxon>Magnoliopsida</taxon>
        <taxon>eudicotyledons</taxon>
        <taxon>Gunneridae</taxon>
        <taxon>Pentapetalae</taxon>
        <taxon>rosids</taxon>
        <taxon>malvids</taxon>
        <taxon>Brassicales</taxon>
        <taxon>Brassicaceae</taxon>
        <taxon>Brassiceae</taxon>
        <taxon>Brassica</taxon>
    </lineage>
</organism>
<gene>
    <name evidence="1" type="primary">A09g515670.1_BraROA</name>
    <name evidence="1" type="ORF">IGI04_037073</name>
</gene>